<name>A0ABX9KQV5_9BACI</name>
<dbReference type="EMBL" id="QVOD01000033">
    <property type="protein sequence ID" value="RFT64795.1"/>
    <property type="molecule type" value="Genomic_DNA"/>
</dbReference>
<keyword evidence="2" id="KW-1185">Reference proteome</keyword>
<dbReference type="Pfam" id="PF06338">
    <property type="entry name" value="ComK"/>
    <property type="match status" value="1"/>
</dbReference>
<sequence length="176" mass="20580">MLDIVKHNTISNSTMILEPYAHPFHRTKITECNGSIHYSSQTALQLIQQACILQLYSTYKGRRDAIQASFDFKQNIPIPIDYRQYICAIPTKSPSSLDCTWVFYNHIHKVELCNNRKQSKIHFYNGTNKIIITSFYQMQQQFLKAGFLLCRMNMQDSPQFRNTYKLTDLSNKPKSL</sequence>
<gene>
    <name evidence="1" type="ORF">D0U04_21285</name>
</gene>
<evidence type="ECO:0000313" key="2">
    <source>
        <dbReference type="Proteomes" id="UP000264294"/>
    </source>
</evidence>
<evidence type="ECO:0000313" key="1">
    <source>
        <dbReference type="EMBL" id="RFT64795.1"/>
    </source>
</evidence>
<protein>
    <submittedName>
        <fullName evidence="1">Competence protein</fullName>
    </submittedName>
</protein>
<reference evidence="1 2" key="1">
    <citation type="submission" date="2018-08" db="EMBL/GenBank/DDBJ databases">
        <title>Bacillus clarus sp. nov. strain PS00077A.</title>
        <authorList>
            <person name="Mendez Acevedo M."/>
            <person name="Carroll L."/>
            <person name="Mukherjee M."/>
            <person name="Wiedmann M."/>
            <person name="Kovac J."/>
        </authorList>
    </citation>
    <scope>NUCLEOTIDE SEQUENCE [LARGE SCALE GENOMIC DNA]</scope>
    <source>
        <strain evidence="1 2">PS00077A</strain>
    </source>
</reference>
<dbReference type="RefSeq" id="WP_042980954.1">
    <property type="nucleotide sequence ID" value="NZ_JMQC01000008.1"/>
</dbReference>
<proteinExistence type="predicted"/>
<accession>A0ABX9KQV5</accession>
<comment type="caution">
    <text evidence="1">The sequence shown here is derived from an EMBL/GenBank/DDBJ whole genome shotgun (WGS) entry which is preliminary data.</text>
</comment>
<dbReference type="InterPro" id="IPR010461">
    <property type="entry name" value="ComK"/>
</dbReference>
<organism evidence="1 2">
    <name type="scientific">Bacillus clarus</name>
    <dbReference type="NCBI Taxonomy" id="2338372"/>
    <lineage>
        <taxon>Bacteria</taxon>
        <taxon>Bacillati</taxon>
        <taxon>Bacillota</taxon>
        <taxon>Bacilli</taxon>
        <taxon>Bacillales</taxon>
        <taxon>Bacillaceae</taxon>
        <taxon>Bacillus</taxon>
        <taxon>Bacillus cereus group</taxon>
    </lineage>
</organism>
<dbReference type="Proteomes" id="UP000264294">
    <property type="component" value="Unassembled WGS sequence"/>
</dbReference>